<evidence type="ECO:0000256" key="1">
    <source>
        <dbReference type="SAM" id="MobiDB-lite"/>
    </source>
</evidence>
<proteinExistence type="predicted"/>
<accession>A0A0C9YN68</accession>
<dbReference type="EMBL" id="KN833811">
    <property type="protein sequence ID" value="KIK18176.1"/>
    <property type="molecule type" value="Genomic_DNA"/>
</dbReference>
<name>A0A0C9YN68_9AGAM</name>
<dbReference type="Proteomes" id="UP000054018">
    <property type="component" value="Unassembled WGS sequence"/>
</dbReference>
<evidence type="ECO:0000313" key="2">
    <source>
        <dbReference type="EMBL" id="KIK18176.1"/>
    </source>
</evidence>
<sequence length="77" mass="8837">MKPVFERQTVKGHERNRHAVAEIAVSYYYVLFPFSYLLDQLSCSYRSPNMCPKQRTSENSGGVVIGAEECPHEMDHT</sequence>
<feature type="region of interest" description="Disordered" evidence="1">
    <location>
        <begin position="53"/>
        <end position="77"/>
    </location>
</feature>
<gene>
    <name evidence="2" type="ORF">PISMIDRAFT_684469</name>
</gene>
<dbReference type="AlphaFoldDB" id="A0A0C9YN68"/>
<dbReference type="HOGENOM" id="CLU_2638986_0_0_1"/>
<protein>
    <submittedName>
        <fullName evidence="2">Uncharacterized protein</fullName>
    </submittedName>
</protein>
<evidence type="ECO:0000313" key="3">
    <source>
        <dbReference type="Proteomes" id="UP000054018"/>
    </source>
</evidence>
<reference evidence="3" key="2">
    <citation type="submission" date="2015-01" db="EMBL/GenBank/DDBJ databases">
        <title>Evolutionary Origins and Diversification of the Mycorrhizal Mutualists.</title>
        <authorList>
            <consortium name="DOE Joint Genome Institute"/>
            <consortium name="Mycorrhizal Genomics Consortium"/>
            <person name="Kohler A."/>
            <person name="Kuo A."/>
            <person name="Nagy L.G."/>
            <person name="Floudas D."/>
            <person name="Copeland A."/>
            <person name="Barry K.W."/>
            <person name="Cichocki N."/>
            <person name="Veneault-Fourrey C."/>
            <person name="LaButti K."/>
            <person name="Lindquist E.A."/>
            <person name="Lipzen A."/>
            <person name="Lundell T."/>
            <person name="Morin E."/>
            <person name="Murat C."/>
            <person name="Riley R."/>
            <person name="Ohm R."/>
            <person name="Sun H."/>
            <person name="Tunlid A."/>
            <person name="Henrissat B."/>
            <person name="Grigoriev I.V."/>
            <person name="Hibbett D.S."/>
            <person name="Martin F."/>
        </authorList>
    </citation>
    <scope>NUCLEOTIDE SEQUENCE [LARGE SCALE GENOMIC DNA]</scope>
    <source>
        <strain evidence="3">441</strain>
    </source>
</reference>
<reference evidence="2 3" key="1">
    <citation type="submission" date="2014-04" db="EMBL/GenBank/DDBJ databases">
        <authorList>
            <consortium name="DOE Joint Genome Institute"/>
            <person name="Kuo A."/>
            <person name="Kohler A."/>
            <person name="Costa M.D."/>
            <person name="Nagy L.G."/>
            <person name="Floudas D."/>
            <person name="Copeland A."/>
            <person name="Barry K.W."/>
            <person name="Cichocki N."/>
            <person name="Veneault-Fourrey C."/>
            <person name="LaButti K."/>
            <person name="Lindquist E.A."/>
            <person name="Lipzen A."/>
            <person name="Lundell T."/>
            <person name="Morin E."/>
            <person name="Murat C."/>
            <person name="Sun H."/>
            <person name="Tunlid A."/>
            <person name="Henrissat B."/>
            <person name="Grigoriev I.V."/>
            <person name="Hibbett D.S."/>
            <person name="Martin F."/>
            <person name="Nordberg H.P."/>
            <person name="Cantor M.N."/>
            <person name="Hua S.X."/>
        </authorList>
    </citation>
    <scope>NUCLEOTIDE SEQUENCE [LARGE SCALE GENOMIC DNA]</scope>
    <source>
        <strain evidence="2 3">441</strain>
    </source>
</reference>
<keyword evidence="3" id="KW-1185">Reference proteome</keyword>
<organism evidence="2 3">
    <name type="scientific">Pisolithus microcarpus 441</name>
    <dbReference type="NCBI Taxonomy" id="765257"/>
    <lineage>
        <taxon>Eukaryota</taxon>
        <taxon>Fungi</taxon>
        <taxon>Dikarya</taxon>
        <taxon>Basidiomycota</taxon>
        <taxon>Agaricomycotina</taxon>
        <taxon>Agaricomycetes</taxon>
        <taxon>Agaricomycetidae</taxon>
        <taxon>Boletales</taxon>
        <taxon>Sclerodermatineae</taxon>
        <taxon>Pisolithaceae</taxon>
        <taxon>Pisolithus</taxon>
    </lineage>
</organism>